<evidence type="ECO:0000256" key="2">
    <source>
        <dbReference type="ARBA" id="ARBA00023015"/>
    </source>
</evidence>
<gene>
    <name evidence="7" type="ORF">C2S53_004684</name>
</gene>
<dbReference type="SUPFAM" id="SSF101936">
    <property type="entry name" value="DNA-binding pseudobarrel domain"/>
    <property type="match status" value="1"/>
</dbReference>
<evidence type="ECO:0000256" key="3">
    <source>
        <dbReference type="ARBA" id="ARBA00023125"/>
    </source>
</evidence>
<evidence type="ECO:0000313" key="8">
    <source>
        <dbReference type="Proteomes" id="UP001190926"/>
    </source>
</evidence>
<keyword evidence="4" id="KW-0804">Transcription</keyword>
<accession>A0AAD4P4Z2</accession>
<keyword evidence="3" id="KW-0238">DNA-binding</keyword>
<comment type="caution">
    <text evidence="7">The sequence shown here is derived from an EMBL/GenBank/DDBJ whole genome shotgun (WGS) entry which is preliminary data.</text>
</comment>
<dbReference type="Proteomes" id="UP001190926">
    <property type="component" value="Unassembled WGS sequence"/>
</dbReference>
<dbReference type="EMBL" id="SDAM02000152">
    <property type="protein sequence ID" value="KAH6827078.1"/>
    <property type="molecule type" value="Genomic_DNA"/>
</dbReference>
<proteinExistence type="predicted"/>
<organism evidence="7 8">
    <name type="scientific">Perilla frutescens var. hirtella</name>
    <name type="common">Perilla citriodora</name>
    <name type="synonym">Perilla setoyensis</name>
    <dbReference type="NCBI Taxonomy" id="608512"/>
    <lineage>
        <taxon>Eukaryota</taxon>
        <taxon>Viridiplantae</taxon>
        <taxon>Streptophyta</taxon>
        <taxon>Embryophyta</taxon>
        <taxon>Tracheophyta</taxon>
        <taxon>Spermatophyta</taxon>
        <taxon>Magnoliopsida</taxon>
        <taxon>eudicotyledons</taxon>
        <taxon>Gunneridae</taxon>
        <taxon>Pentapetalae</taxon>
        <taxon>asterids</taxon>
        <taxon>lamiids</taxon>
        <taxon>Lamiales</taxon>
        <taxon>Lamiaceae</taxon>
        <taxon>Nepetoideae</taxon>
        <taxon>Elsholtzieae</taxon>
        <taxon>Perilla</taxon>
    </lineage>
</organism>
<dbReference type="GO" id="GO:0003677">
    <property type="term" value="F:DNA binding"/>
    <property type="evidence" value="ECO:0007669"/>
    <property type="project" value="UniProtKB-KW"/>
</dbReference>
<dbReference type="InterPro" id="IPR015300">
    <property type="entry name" value="DNA-bd_pseudobarrel_sf"/>
</dbReference>
<dbReference type="GO" id="GO:0005634">
    <property type="term" value="C:nucleus"/>
    <property type="evidence" value="ECO:0007669"/>
    <property type="project" value="UniProtKB-SubCell"/>
</dbReference>
<dbReference type="AlphaFoldDB" id="A0AAD4P4Z2"/>
<keyword evidence="2" id="KW-0805">Transcription regulation</keyword>
<evidence type="ECO:0000256" key="5">
    <source>
        <dbReference type="ARBA" id="ARBA00023242"/>
    </source>
</evidence>
<name>A0AAD4P4Z2_PERFH</name>
<evidence type="ECO:0000313" key="7">
    <source>
        <dbReference type="EMBL" id="KAH6827078.1"/>
    </source>
</evidence>
<reference evidence="7 8" key="1">
    <citation type="journal article" date="2021" name="Nat. Commun.">
        <title>Incipient diploidization of the medicinal plant Perilla within 10,000 years.</title>
        <authorList>
            <person name="Zhang Y."/>
            <person name="Shen Q."/>
            <person name="Leng L."/>
            <person name="Zhang D."/>
            <person name="Chen S."/>
            <person name="Shi Y."/>
            <person name="Ning Z."/>
            <person name="Chen S."/>
        </authorList>
    </citation>
    <scope>NUCLEOTIDE SEQUENCE [LARGE SCALE GENOMIC DNA]</scope>
    <source>
        <strain evidence="8">cv. PC099</strain>
    </source>
</reference>
<sequence>MEDNTLSNVDFLTLKFVPHIQMWNFLMSYRMGMQKHSTYFHKVQNEVGPSLHVMQFVREMKAYSLTSQLELPKHFALAMGKVHYSMVKLQNLEGVKWEASLRDRDNNTNKRYFSSKHLPIIRVQCLQQDHGKTLLHEAGKGRVFSTGVSRDLSIEFGRKVTRKQVAHEILHLKDRYLNFCWYKGLLGVTYDEKENKVIVTEAYYTDGCKVETPSKIVYRLISELMYLDLKFIFYHGRTAEADFGVVTSEFRGQIRNFLARRLTMADEELEKDNNISTIPAEAEGEVCDRTHNNPRVIEERGRGDWAQGKLMPATTGAMHPSRQRKEESQKAS</sequence>
<protein>
    <submittedName>
        <fullName evidence="7">Uncharacterized protein</fullName>
    </submittedName>
</protein>
<evidence type="ECO:0000256" key="1">
    <source>
        <dbReference type="ARBA" id="ARBA00004123"/>
    </source>
</evidence>
<feature type="region of interest" description="Disordered" evidence="6">
    <location>
        <begin position="302"/>
        <end position="332"/>
    </location>
</feature>
<evidence type="ECO:0000256" key="4">
    <source>
        <dbReference type="ARBA" id="ARBA00023163"/>
    </source>
</evidence>
<evidence type="ECO:0000256" key="6">
    <source>
        <dbReference type="SAM" id="MobiDB-lite"/>
    </source>
</evidence>
<feature type="compositionally biased region" description="Basic and acidic residues" evidence="6">
    <location>
        <begin position="323"/>
        <end position="332"/>
    </location>
</feature>
<keyword evidence="5" id="KW-0539">Nucleus</keyword>
<comment type="subcellular location">
    <subcellularLocation>
        <location evidence="1">Nucleus</location>
    </subcellularLocation>
</comment>
<keyword evidence="8" id="KW-1185">Reference proteome</keyword>